<protein>
    <submittedName>
        <fullName evidence="2">Uncharacterized protein</fullName>
    </submittedName>
</protein>
<reference evidence="1" key="1">
    <citation type="submission" date="2022-06" db="EMBL/GenBank/DDBJ databases">
        <authorList>
            <person name="Berger JAMES D."/>
            <person name="Berger JAMES D."/>
        </authorList>
    </citation>
    <scope>NUCLEOTIDE SEQUENCE [LARGE SCALE GENOMIC DNA]</scope>
</reference>
<proteinExistence type="predicted"/>
<dbReference type="WBParaSite" id="SRDH1_94000.1">
    <property type="protein sequence ID" value="SRDH1_94000.1"/>
    <property type="gene ID" value="SRDH1_94000"/>
</dbReference>
<name>A0AA85GHD5_9TREM</name>
<dbReference type="Proteomes" id="UP000050792">
    <property type="component" value="Unassembled WGS sequence"/>
</dbReference>
<evidence type="ECO:0000313" key="1">
    <source>
        <dbReference type="Proteomes" id="UP000050792"/>
    </source>
</evidence>
<evidence type="ECO:0000313" key="2">
    <source>
        <dbReference type="WBParaSite" id="SRDH1_94000.1"/>
    </source>
</evidence>
<reference evidence="2" key="2">
    <citation type="submission" date="2023-11" db="UniProtKB">
        <authorList>
            <consortium name="WormBaseParasite"/>
        </authorList>
    </citation>
    <scope>IDENTIFICATION</scope>
</reference>
<organism evidence="1 2">
    <name type="scientific">Schistosoma rodhaini</name>
    <dbReference type="NCBI Taxonomy" id="6188"/>
    <lineage>
        <taxon>Eukaryota</taxon>
        <taxon>Metazoa</taxon>
        <taxon>Spiralia</taxon>
        <taxon>Lophotrochozoa</taxon>
        <taxon>Platyhelminthes</taxon>
        <taxon>Trematoda</taxon>
        <taxon>Digenea</taxon>
        <taxon>Strigeidida</taxon>
        <taxon>Schistosomatoidea</taxon>
        <taxon>Schistosomatidae</taxon>
        <taxon>Schistosoma</taxon>
    </lineage>
</organism>
<keyword evidence="1" id="KW-1185">Reference proteome</keyword>
<dbReference type="AlphaFoldDB" id="A0AA85GHD5"/>
<accession>A0AA85GHD5</accession>
<sequence length="123" mass="14044">MGQKRQFICEILIVQLYPSCSLYSVPPLRCRSVHNPVEDGFIRFFYLHCQMLSHSQGNSCIVMNSTRSIAHQRSVLSRFDLCTTDPHGIQPIDLKVGHLLNPLFCSATLLKTFPDIENNLMHL</sequence>